<dbReference type="GO" id="GO:0004557">
    <property type="term" value="F:alpha-galactosidase activity"/>
    <property type="evidence" value="ECO:0007669"/>
    <property type="project" value="UniProtKB-UniRule"/>
</dbReference>
<dbReference type="SUPFAM" id="SSF51445">
    <property type="entry name" value="(Trans)glycosidases"/>
    <property type="match status" value="1"/>
</dbReference>
<keyword evidence="5 6" id="KW-0326">Glycosidase</keyword>
<dbReference type="PROSITE" id="PS00512">
    <property type="entry name" value="ALPHA_GALACTOSIDASE"/>
    <property type="match status" value="1"/>
</dbReference>
<dbReference type="FunFam" id="3.20.20.70:FF:000118">
    <property type="entry name" value="Alpha-galactosidase"/>
    <property type="match status" value="1"/>
</dbReference>
<dbReference type="Gene3D" id="2.60.40.1180">
    <property type="entry name" value="Golgi alpha-mannosidase II"/>
    <property type="match status" value="1"/>
</dbReference>
<dbReference type="InterPro" id="IPR038417">
    <property type="entry name" value="Alpga-gal_N_sf"/>
</dbReference>
<feature type="domain" description="Glycosyl hydrolase family 36 C-terminal" evidence="9">
    <location>
        <begin position="646"/>
        <end position="735"/>
    </location>
</feature>
<evidence type="ECO:0000256" key="1">
    <source>
        <dbReference type="ARBA" id="ARBA00001255"/>
    </source>
</evidence>
<evidence type="ECO:0000256" key="7">
    <source>
        <dbReference type="PIRSR" id="PIRSR005536-1"/>
    </source>
</evidence>
<dbReference type="Pfam" id="PF16875">
    <property type="entry name" value="Glyco_hydro_36N"/>
    <property type="match status" value="1"/>
</dbReference>
<feature type="binding site" evidence="8">
    <location>
        <position position="196"/>
    </location>
    <ligand>
        <name>substrate</name>
    </ligand>
</feature>
<keyword evidence="12" id="KW-1185">Reference proteome</keyword>
<dbReference type="PIRSF" id="PIRSF005536">
    <property type="entry name" value="Agal"/>
    <property type="match status" value="1"/>
</dbReference>
<dbReference type="Gene3D" id="2.70.98.60">
    <property type="entry name" value="alpha-galactosidase from lactobacil brevis"/>
    <property type="match status" value="1"/>
</dbReference>
<sequence>MIHINERTNEFHLQNEKISYVFRVMEQLEVLEQLYFGSRIPVYETHDFLIEREIRPSNNQLAEDHTTSLEHIKQELGIYGTTDFRYPMLRIRYENGDRISQFTYAGYRIVKGKKSSVGLPGTFGEEGETLIITLQDAYSLLQVELFYTIFPDSAVVTRQMKVLNPSSITYELLDCLSFNLDLPNQNYDWLHLDGAWARETQLSRTPLNYGVQEVSSTRGASSHVHNPFLALCTKETTEHQGEAYGFSLIYSGNFLARIQVDTYDMLRVQMGINPFEFCWQLTGQSEFLTPEAVLVYSDTGLNGMSQTFHEFFTEHLINPHWAHKRRPVLINNWEATYFDFSSEKLLQIAEKAAEIGVELFVLDDGWFGQRNSDKGSLGDWSVQKEKLPEGIAGLAQKINGLGLEFGLWFEPEMISRDTPLYQAHPEWVIGNPEKNISHGRNQYVLDFSNPQVVEEIFRQMDEILSCGRISYLKWDMNRYISEPFSNYLGEQAQGGLFHRYILGVYALYEKLLAKYPALLIESCAGGGGRFDPGLLYYAPQTWSSDDTDGVERLKIQYGASMLYPLSSIGGHLSAVPNHQVGRSPGLDFRSDVALFSTYGLELDVTQLTPEELGKVKDAIQTFKLRQDLIHEGKFYRLISPFEEINCSWMVVSKDQKQALVADYQVLGKPNPAYRRLKLVGLNPQAFYQINGSETLRSGKDLERIGLIFGGNYIKRAQDYWSRELPGDYHSQLYYLEQQE</sequence>
<feature type="domain" description="Glycosyl hydrolase family 36 N-terminal" evidence="10">
    <location>
        <begin position="31"/>
        <end position="281"/>
    </location>
</feature>
<organism evidence="11 12">
    <name type="scientific">Enterococcus asini ATCC 700915</name>
    <dbReference type="NCBI Taxonomy" id="1158606"/>
    <lineage>
        <taxon>Bacteria</taxon>
        <taxon>Bacillati</taxon>
        <taxon>Bacillota</taxon>
        <taxon>Bacilli</taxon>
        <taxon>Lactobacillales</taxon>
        <taxon>Enterococcaceae</taxon>
        <taxon>Enterococcus</taxon>
    </lineage>
</organism>
<reference evidence="11 12" key="1">
    <citation type="submission" date="2013-02" db="EMBL/GenBank/DDBJ databases">
        <title>The Genome Sequence of Enterococcus asini ATCC_700915.</title>
        <authorList>
            <consortium name="The Broad Institute Genome Sequencing Platform"/>
            <consortium name="The Broad Institute Genome Sequencing Center for Infectious Disease"/>
            <person name="Earl A.M."/>
            <person name="Gilmore M.S."/>
            <person name="Lebreton F."/>
            <person name="Walker B."/>
            <person name="Young S.K."/>
            <person name="Zeng Q."/>
            <person name="Gargeya S."/>
            <person name="Fitzgerald M."/>
            <person name="Haas B."/>
            <person name="Abouelleil A."/>
            <person name="Alvarado L."/>
            <person name="Arachchi H.M."/>
            <person name="Berlin A.M."/>
            <person name="Chapman S.B."/>
            <person name="Dewar J."/>
            <person name="Goldberg J."/>
            <person name="Griggs A."/>
            <person name="Gujja S."/>
            <person name="Hansen M."/>
            <person name="Howarth C."/>
            <person name="Imamovic A."/>
            <person name="Larimer J."/>
            <person name="McCowan C."/>
            <person name="Murphy C."/>
            <person name="Neiman D."/>
            <person name="Pearson M."/>
            <person name="Priest M."/>
            <person name="Roberts A."/>
            <person name="Saif S."/>
            <person name="Shea T."/>
            <person name="Sisk P."/>
            <person name="Sykes S."/>
            <person name="Wortman J."/>
            <person name="Nusbaum C."/>
            <person name="Birren B."/>
        </authorList>
    </citation>
    <scope>NUCLEOTIDE SEQUENCE [LARGE SCALE GENOMIC DNA]</scope>
    <source>
        <strain evidence="11 12">ATCC 700915</strain>
    </source>
</reference>
<feature type="binding site" evidence="8">
    <location>
        <position position="440"/>
    </location>
    <ligand>
        <name>substrate</name>
    </ligand>
</feature>
<dbReference type="InterPro" id="IPR013785">
    <property type="entry name" value="Aldolase_TIM"/>
</dbReference>
<evidence type="ECO:0000256" key="2">
    <source>
        <dbReference type="ARBA" id="ARBA00006202"/>
    </source>
</evidence>
<evidence type="ECO:0000313" key="12">
    <source>
        <dbReference type="Proteomes" id="UP000013777"/>
    </source>
</evidence>
<dbReference type="InterPro" id="IPR013780">
    <property type="entry name" value="Glyco_hydro_b"/>
</dbReference>
<dbReference type="InterPro" id="IPR031704">
    <property type="entry name" value="Glyco_hydro_36_N"/>
</dbReference>
<comment type="similarity">
    <text evidence="2">Belongs to the glycosyl hydrolase 36 family.</text>
</comment>
<dbReference type="Pfam" id="PF02065">
    <property type="entry name" value="Melibiase"/>
    <property type="match status" value="1"/>
</dbReference>
<feature type="binding site" evidence="8">
    <location>
        <begin position="473"/>
        <end position="477"/>
    </location>
    <ligand>
        <name>substrate</name>
    </ligand>
</feature>
<comment type="caution">
    <text evidence="11">The sequence shown here is derived from an EMBL/GenBank/DDBJ whole genome shotgun (WGS) entry which is preliminary data.</text>
</comment>
<dbReference type="PRINTS" id="PR00743">
    <property type="entry name" value="GLHYDRLASE36"/>
</dbReference>
<dbReference type="GeneID" id="78365195"/>
<evidence type="ECO:0000256" key="5">
    <source>
        <dbReference type="ARBA" id="ARBA00023295"/>
    </source>
</evidence>
<feature type="active site" description="Proton donor" evidence="7">
    <location>
        <position position="545"/>
    </location>
</feature>
<evidence type="ECO:0000256" key="3">
    <source>
        <dbReference type="ARBA" id="ARBA00012755"/>
    </source>
</evidence>
<dbReference type="RefSeq" id="WP_010754207.1">
    <property type="nucleotide sequence ID" value="NZ_ASVU01000001.1"/>
</dbReference>
<dbReference type="Pfam" id="PF16874">
    <property type="entry name" value="Glyco_hydro_36C"/>
    <property type="match status" value="1"/>
</dbReference>
<dbReference type="InterPro" id="IPR017853">
    <property type="entry name" value="GH"/>
</dbReference>
<protein>
    <recommendedName>
        <fullName evidence="3 6">Alpha-galactosidase</fullName>
        <ecNumber evidence="3 6">3.2.1.22</ecNumber>
    </recommendedName>
</protein>
<name>R2SFZ8_9ENTE</name>
<dbReference type="Proteomes" id="UP000013777">
    <property type="component" value="Unassembled WGS sequence"/>
</dbReference>
<dbReference type="STRING" id="57732.RU94_GL000321"/>
<feature type="active site" description="Nucleophile" evidence="7">
    <location>
        <position position="475"/>
    </location>
</feature>
<dbReference type="EMBL" id="AJAP01000012">
    <property type="protein sequence ID" value="EOH87104.1"/>
    <property type="molecule type" value="Genomic_DNA"/>
</dbReference>
<feature type="binding site" evidence="8">
    <location>
        <position position="545"/>
    </location>
    <ligand>
        <name>substrate</name>
    </ligand>
</feature>
<dbReference type="InterPro" id="IPR050985">
    <property type="entry name" value="Alpha-glycosidase_related"/>
</dbReference>
<evidence type="ECO:0000259" key="9">
    <source>
        <dbReference type="Pfam" id="PF16874"/>
    </source>
</evidence>
<feature type="binding site" evidence="8">
    <location>
        <begin position="363"/>
        <end position="364"/>
    </location>
    <ligand>
        <name>substrate</name>
    </ligand>
</feature>
<dbReference type="InterPro" id="IPR031705">
    <property type="entry name" value="Glyco_hydro_36_C"/>
</dbReference>
<dbReference type="OrthoDB" id="9758822at2"/>
<evidence type="ECO:0000313" key="11">
    <source>
        <dbReference type="EMBL" id="EOH87104.1"/>
    </source>
</evidence>
<dbReference type="PANTHER" id="PTHR43053:SF3">
    <property type="entry name" value="ALPHA-GALACTOSIDASE C-RELATED"/>
    <property type="match status" value="1"/>
</dbReference>
<dbReference type="GO" id="GO:0016052">
    <property type="term" value="P:carbohydrate catabolic process"/>
    <property type="evidence" value="ECO:0007669"/>
    <property type="project" value="InterPro"/>
</dbReference>
<dbReference type="HOGENOM" id="CLU_009640_2_1_9"/>
<dbReference type="CDD" id="cd14791">
    <property type="entry name" value="GH36"/>
    <property type="match status" value="1"/>
</dbReference>
<dbReference type="AlphaFoldDB" id="R2SFZ8"/>
<dbReference type="eggNOG" id="COG3345">
    <property type="taxonomic scope" value="Bacteria"/>
</dbReference>
<dbReference type="PATRIC" id="fig|1158606.3.peg.1525"/>
<dbReference type="Gene3D" id="3.20.20.70">
    <property type="entry name" value="Aldolase class I"/>
    <property type="match status" value="1"/>
</dbReference>
<proteinExistence type="inferred from homology"/>
<dbReference type="PANTHER" id="PTHR43053">
    <property type="entry name" value="GLYCOSIDASE FAMILY 31"/>
    <property type="match status" value="1"/>
</dbReference>
<evidence type="ECO:0000256" key="4">
    <source>
        <dbReference type="ARBA" id="ARBA00022801"/>
    </source>
</evidence>
<evidence type="ECO:0000259" key="10">
    <source>
        <dbReference type="Pfam" id="PF16875"/>
    </source>
</evidence>
<keyword evidence="4 6" id="KW-0378">Hydrolase</keyword>
<feature type="binding site" evidence="8">
    <location>
        <position position="523"/>
    </location>
    <ligand>
        <name>substrate</name>
    </ligand>
</feature>
<accession>R2SFZ8</accession>
<gene>
    <name evidence="11" type="ORF">UAS_01569</name>
</gene>
<comment type="catalytic activity">
    <reaction evidence="1 6">
        <text>Hydrolysis of terminal, non-reducing alpha-D-galactose residues in alpha-D-galactosides, including galactose oligosaccharides, galactomannans and galactolipids.</text>
        <dbReference type="EC" id="3.2.1.22"/>
    </reaction>
</comment>
<dbReference type="InterPro" id="IPR000111">
    <property type="entry name" value="Glyco_hydro_27/36_CS"/>
</dbReference>
<evidence type="ECO:0000256" key="6">
    <source>
        <dbReference type="PIRNR" id="PIRNR005536"/>
    </source>
</evidence>
<dbReference type="InterPro" id="IPR002252">
    <property type="entry name" value="Glyco_hydro_36"/>
</dbReference>
<dbReference type="EC" id="3.2.1.22" evidence="3 6"/>
<evidence type="ECO:0000256" key="8">
    <source>
        <dbReference type="PIRSR" id="PIRSR005536-2"/>
    </source>
</evidence>